<comment type="caution">
    <text evidence="4">The sequence shown here is derived from an EMBL/GenBank/DDBJ whole genome shotgun (WGS) entry which is preliminary data.</text>
</comment>
<dbReference type="GO" id="GO:0008745">
    <property type="term" value="F:N-acetylmuramoyl-L-alanine amidase activity"/>
    <property type="evidence" value="ECO:0007669"/>
    <property type="project" value="UniProtKB-EC"/>
</dbReference>
<dbReference type="GO" id="GO:0009253">
    <property type="term" value="P:peptidoglycan catabolic process"/>
    <property type="evidence" value="ECO:0007669"/>
    <property type="project" value="InterPro"/>
</dbReference>
<dbReference type="RefSeq" id="WP_054876718.1">
    <property type="nucleotide sequence ID" value="NZ_LKET01000056.1"/>
</dbReference>
<gene>
    <name evidence="4" type="primary">lytC_24</name>
    <name evidence="4" type="ORF">OXPF_37390</name>
</gene>
<dbReference type="STRING" id="36849.OXPF_37390"/>
<dbReference type="EMBL" id="LKET01000056">
    <property type="protein sequence ID" value="KPU42685.1"/>
    <property type="molecule type" value="Genomic_DNA"/>
</dbReference>
<dbReference type="Pfam" id="PF01520">
    <property type="entry name" value="Amidase_3"/>
    <property type="match status" value="1"/>
</dbReference>
<dbReference type="AlphaFoldDB" id="A0A0P8Y7X3"/>
<protein>
    <submittedName>
        <fullName evidence="4">N-acetylmuramoyl-L-alanine amidase LytC</fullName>
        <ecNumber evidence="4">3.5.1.28</ecNumber>
    </submittedName>
</protein>
<dbReference type="InterPro" id="IPR050695">
    <property type="entry name" value="N-acetylmuramoyl_amidase_3"/>
</dbReference>
<keyword evidence="1 4" id="KW-0378">Hydrolase</keyword>
<organism evidence="4 5">
    <name type="scientific">Oxobacter pfennigii</name>
    <dbReference type="NCBI Taxonomy" id="36849"/>
    <lineage>
        <taxon>Bacteria</taxon>
        <taxon>Bacillati</taxon>
        <taxon>Bacillota</taxon>
        <taxon>Clostridia</taxon>
        <taxon>Eubacteriales</taxon>
        <taxon>Clostridiaceae</taxon>
        <taxon>Oxobacter</taxon>
    </lineage>
</organism>
<evidence type="ECO:0000256" key="1">
    <source>
        <dbReference type="ARBA" id="ARBA00022801"/>
    </source>
</evidence>
<name>A0A0P8Y7X3_9CLOT</name>
<dbReference type="SUPFAM" id="SSF53187">
    <property type="entry name" value="Zn-dependent exopeptidases"/>
    <property type="match status" value="1"/>
</dbReference>
<reference evidence="4 5" key="1">
    <citation type="submission" date="2015-09" db="EMBL/GenBank/DDBJ databases">
        <title>Genome sequence of Oxobacter pfennigii DSM 3222.</title>
        <authorList>
            <person name="Poehlein A."/>
            <person name="Bengelsdorf F.R."/>
            <person name="Schiel-Bengelsdorf B."/>
            <person name="Duerre P."/>
            <person name="Daniel R."/>
        </authorList>
    </citation>
    <scope>NUCLEOTIDE SEQUENCE [LARGE SCALE GENOMIC DNA]</scope>
    <source>
        <strain evidence="4 5">DSM 3222</strain>
    </source>
</reference>
<dbReference type="GO" id="GO:0030288">
    <property type="term" value="C:outer membrane-bounded periplasmic space"/>
    <property type="evidence" value="ECO:0007669"/>
    <property type="project" value="TreeGrafter"/>
</dbReference>
<sequence>MKICIDPGHGGKQPGAVGTKVVEKDIVLKVALEVGGHITRHGIEVIYTRTTDIDVSLQGRCDIANNAKADYFLSIHANSFTGPSANGTETYYYKGDEKGLLMARCIQESCVAVTGLSDRGLKTSDLHVINETKMTAVLHEIAFLSNPKEQELLLNDCWLYKVAEAIAKGFLKSVYIPWVPEVVIPDEEVSLKDKIDTLTKENEDLREKINKIIEIIEE</sequence>
<dbReference type="EC" id="3.5.1.28" evidence="4"/>
<dbReference type="PANTHER" id="PTHR30404">
    <property type="entry name" value="N-ACETYLMURAMOYL-L-ALANINE AMIDASE"/>
    <property type="match status" value="1"/>
</dbReference>
<proteinExistence type="predicted"/>
<dbReference type="Gene3D" id="3.40.630.40">
    <property type="entry name" value="Zn-dependent exopeptidases"/>
    <property type="match status" value="1"/>
</dbReference>
<keyword evidence="5" id="KW-1185">Reference proteome</keyword>
<feature type="coiled-coil region" evidence="2">
    <location>
        <begin position="188"/>
        <end position="215"/>
    </location>
</feature>
<dbReference type="InterPro" id="IPR002508">
    <property type="entry name" value="MurNAc-LAA_cat"/>
</dbReference>
<dbReference type="PANTHER" id="PTHR30404:SF0">
    <property type="entry name" value="N-ACETYLMURAMOYL-L-ALANINE AMIDASE AMIC"/>
    <property type="match status" value="1"/>
</dbReference>
<dbReference type="Proteomes" id="UP000050326">
    <property type="component" value="Unassembled WGS sequence"/>
</dbReference>
<evidence type="ECO:0000313" key="4">
    <source>
        <dbReference type="EMBL" id="KPU42685.1"/>
    </source>
</evidence>
<feature type="domain" description="MurNAc-LAA" evidence="3">
    <location>
        <begin position="61"/>
        <end position="171"/>
    </location>
</feature>
<accession>A0A0P8Y7X3</accession>
<dbReference type="CDD" id="cd02696">
    <property type="entry name" value="MurNAc-LAA"/>
    <property type="match status" value="1"/>
</dbReference>
<evidence type="ECO:0000313" key="5">
    <source>
        <dbReference type="Proteomes" id="UP000050326"/>
    </source>
</evidence>
<dbReference type="SMART" id="SM00646">
    <property type="entry name" value="Ami_3"/>
    <property type="match status" value="1"/>
</dbReference>
<dbReference type="OrthoDB" id="9772024at2"/>
<evidence type="ECO:0000256" key="2">
    <source>
        <dbReference type="SAM" id="Coils"/>
    </source>
</evidence>
<evidence type="ECO:0000259" key="3">
    <source>
        <dbReference type="SMART" id="SM00646"/>
    </source>
</evidence>
<dbReference type="PATRIC" id="fig|36849.3.peg.3956"/>
<keyword evidence="2" id="KW-0175">Coiled coil</keyword>